<dbReference type="AlphaFoldDB" id="A0AAV4NUN8"/>
<comment type="caution">
    <text evidence="2">The sequence shown here is derived from an EMBL/GenBank/DDBJ whole genome shotgun (WGS) entry which is preliminary data.</text>
</comment>
<dbReference type="Proteomes" id="UP001054945">
    <property type="component" value="Unassembled WGS sequence"/>
</dbReference>
<evidence type="ECO:0000313" key="3">
    <source>
        <dbReference type="Proteomes" id="UP001054945"/>
    </source>
</evidence>
<feature type="compositionally biased region" description="Basic residues" evidence="1">
    <location>
        <begin position="35"/>
        <end position="54"/>
    </location>
</feature>
<reference evidence="2 3" key="1">
    <citation type="submission" date="2021-06" db="EMBL/GenBank/DDBJ databases">
        <title>Caerostris extrusa draft genome.</title>
        <authorList>
            <person name="Kono N."/>
            <person name="Arakawa K."/>
        </authorList>
    </citation>
    <scope>NUCLEOTIDE SEQUENCE [LARGE SCALE GENOMIC DNA]</scope>
</reference>
<name>A0AAV4NUN8_CAEEX</name>
<dbReference type="EMBL" id="BPLR01021226">
    <property type="protein sequence ID" value="GIX87329.1"/>
    <property type="molecule type" value="Genomic_DNA"/>
</dbReference>
<gene>
    <name evidence="2" type="ORF">CEXT_97881</name>
</gene>
<feature type="region of interest" description="Disordered" evidence="1">
    <location>
        <begin position="1"/>
        <end position="62"/>
    </location>
</feature>
<organism evidence="2 3">
    <name type="scientific">Caerostris extrusa</name>
    <name type="common">Bark spider</name>
    <name type="synonym">Caerostris bankana</name>
    <dbReference type="NCBI Taxonomy" id="172846"/>
    <lineage>
        <taxon>Eukaryota</taxon>
        <taxon>Metazoa</taxon>
        <taxon>Ecdysozoa</taxon>
        <taxon>Arthropoda</taxon>
        <taxon>Chelicerata</taxon>
        <taxon>Arachnida</taxon>
        <taxon>Araneae</taxon>
        <taxon>Araneomorphae</taxon>
        <taxon>Entelegynae</taxon>
        <taxon>Araneoidea</taxon>
        <taxon>Araneidae</taxon>
        <taxon>Caerostris</taxon>
    </lineage>
</organism>
<evidence type="ECO:0000313" key="2">
    <source>
        <dbReference type="EMBL" id="GIX87329.1"/>
    </source>
</evidence>
<evidence type="ECO:0000256" key="1">
    <source>
        <dbReference type="SAM" id="MobiDB-lite"/>
    </source>
</evidence>
<accession>A0AAV4NUN8</accession>
<keyword evidence="3" id="KW-1185">Reference proteome</keyword>
<feature type="compositionally biased region" description="Low complexity" evidence="1">
    <location>
        <begin position="23"/>
        <end position="34"/>
    </location>
</feature>
<protein>
    <submittedName>
        <fullName evidence="2">Uncharacterized protein</fullName>
    </submittedName>
</protein>
<sequence>MVSKITANKVKILRNNVRKKSSNVRSVGGRSSSVKNKKGKSPKVTRKVVAKRKSKQEDLWRENPEGESYAKVVEVTAFPFMDGIPFHSGVTPYTSPSDQRDRNEKWIWCESRIINGGGIKC</sequence>
<proteinExistence type="predicted"/>